<evidence type="ECO:0000313" key="1">
    <source>
        <dbReference type="EMBL" id="SEA38646.1"/>
    </source>
</evidence>
<reference evidence="1 2" key="1">
    <citation type="submission" date="2016-10" db="EMBL/GenBank/DDBJ databases">
        <authorList>
            <person name="de Groot N.N."/>
        </authorList>
    </citation>
    <scope>NUCLEOTIDE SEQUENCE [LARGE SCALE GENOMIC DNA]</scope>
    <source>
        <strain evidence="1 2">DSM 23581</strain>
    </source>
</reference>
<dbReference type="AlphaFoldDB" id="A0A1H4AS22"/>
<protein>
    <submittedName>
        <fullName evidence="1">GLPGLI family protein</fullName>
    </submittedName>
</protein>
<keyword evidence="2" id="KW-1185">Reference proteome</keyword>
<proteinExistence type="predicted"/>
<dbReference type="STRING" id="908615.SAMN05421540_105126"/>
<dbReference type="NCBIfam" id="TIGR01200">
    <property type="entry name" value="GLPGLI"/>
    <property type="match status" value="1"/>
</dbReference>
<dbReference type="EMBL" id="FNQF01000005">
    <property type="protein sequence ID" value="SEA38646.1"/>
    <property type="molecule type" value="Genomic_DNA"/>
</dbReference>
<accession>A0A1H4AS22</accession>
<gene>
    <name evidence="1" type="ORF">SAMN05421540_105126</name>
</gene>
<name>A0A1H4AS22_9FLAO</name>
<evidence type="ECO:0000313" key="2">
    <source>
        <dbReference type="Proteomes" id="UP000198820"/>
    </source>
</evidence>
<dbReference type="RefSeq" id="WP_093243952.1">
    <property type="nucleotide sequence ID" value="NZ_FNQF01000005.1"/>
</dbReference>
<sequence length="231" mass="26907">MRYLIIFLISFQCFSQNGIEVIYKYESNFQKEIPEDAFYGKVLKAAKKILPNYDFKLLANENKSIYFLKKGMSNDAYPEKFEAMILGTANSNSVFYADLSQNTFVEQKNAFGKLYKIISDFDIYNWKIVDEFKTISGFKAQKATLSYNVGNGQNKKQNREIVAWFAPEINYPFGPVGFRGLPGLILELNVNWDYAYRFKLNKIDFTDSKLEINKPEKGELINLEDFKKLKR</sequence>
<dbReference type="InterPro" id="IPR005901">
    <property type="entry name" value="GLPGLI"/>
</dbReference>
<dbReference type="Proteomes" id="UP000198820">
    <property type="component" value="Unassembled WGS sequence"/>
</dbReference>
<dbReference type="Pfam" id="PF09697">
    <property type="entry name" value="Porph_ging"/>
    <property type="match status" value="1"/>
</dbReference>
<organism evidence="1 2">
    <name type="scientific">Psychroflexus halocasei</name>
    <dbReference type="NCBI Taxonomy" id="908615"/>
    <lineage>
        <taxon>Bacteria</taxon>
        <taxon>Pseudomonadati</taxon>
        <taxon>Bacteroidota</taxon>
        <taxon>Flavobacteriia</taxon>
        <taxon>Flavobacteriales</taxon>
        <taxon>Flavobacteriaceae</taxon>
        <taxon>Psychroflexus</taxon>
    </lineage>
</organism>